<gene>
    <name evidence="1" type="ORF">Poly30_33850</name>
</gene>
<dbReference type="EMBL" id="CP036434">
    <property type="protein sequence ID" value="QDV07852.1"/>
    <property type="molecule type" value="Genomic_DNA"/>
</dbReference>
<dbReference type="AlphaFoldDB" id="A0A518EUS6"/>
<evidence type="ECO:0000313" key="1">
    <source>
        <dbReference type="EMBL" id="QDV07852.1"/>
    </source>
</evidence>
<sequence>MLVLELREETRKVGPDEILERRAAPRAPEDVRWMKVTRTPAMQAGLAQKRFNFRDIFTARYAAARFAIVRFRTVAYHEEPERVRCAA</sequence>
<organism evidence="1 2">
    <name type="scientific">Saltatorellus ferox</name>
    <dbReference type="NCBI Taxonomy" id="2528018"/>
    <lineage>
        <taxon>Bacteria</taxon>
        <taxon>Pseudomonadati</taxon>
        <taxon>Planctomycetota</taxon>
        <taxon>Planctomycetia</taxon>
        <taxon>Planctomycetia incertae sedis</taxon>
        <taxon>Saltatorellus</taxon>
    </lineage>
</organism>
<reference evidence="1 2" key="1">
    <citation type="submission" date="2019-02" db="EMBL/GenBank/DDBJ databases">
        <title>Deep-cultivation of Planctomycetes and their phenomic and genomic characterization uncovers novel biology.</title>
        <authorList>
            <person name="Wiegand S."/>
            <person name="Jogler M."/>
            <person name="Boedeker C."/>
            <person name="Pinto D."/>
            <person name="Vollmers J."/>
            <person name="Rivas-Marin E."/>
            <person name="Kohn T."/>
            <person name="Peeters S.H."/>
            <person name="Heuer A."/>
            <person name="Rast P."/>
            <person name="Oberbeckmann S."/>
            <person name="Bunk B."/>
            <person name="Jeske O."/>
            <person name="Meyerdierks A."/>
            <person name="Storesund J.E."/>
            <person name="Kallscheuer N."/>
            <person name="Luecker S."/>
            <person name="Lage O.M."/>
            <person name="Pohl T."/>
            <person name="Merkel B.J."/>
            <person name="Hornburger P."/>
            <person name="Mueller R.-W."/>
            <person name="Bruemmer F."/>
            <person name="Labrenz M."/>
            <person name="Spormann A.M."/>
            <person name="Op den Camp H."/>
            <person name="Overmann J."/>
            <person name="Amann R."/>
            <person name="Jetten M.S.M."/>
            <person name="Mascher T."/>
            <person name="Medema M.H."/>
            <person name="Devos D.P."/>
            <person name="Kaster A.-K."/>
            <person name="Ovreas L."/>
            <person name="Rohde M."/>
            <person name="Galperin M.Y."/>
            <person name="Jogler C."/>
        </authorList>
    </citation>
    <scope>NUCLEOTIDE SEQUENCE [LARGE SCALE GENOMIC DNA]</scope>
    <source>
        <strain evidence="1 2">Poly30</strain>
    </source>
</reference>
<name>A0A518EUS6_9BACT</name>
<dbReference type="Proteomes" id="UP000320390">
    <property type="component" value="Chromosome"/>
</dbReference>
<keyword evidence="2" id="KW-1185">Reference proteome</keyword>
<accession>A0A518EUS6</accession>
<protein>
    <submittedName>
        <fullName evidence="1">Uncharacterized protein</fullName>
    </submittedName>
</protein>
<evidence type="ECO:0000313" key="2">
    <source>
        <dbReference type="Proteomes" id="UP000320390"/>
    </source>
</evidence>
<proteinExistence type="predicted"/>